<proteinExistence type="predicted"/>
<name>A0ABR0DXB4_ZASCE</name>
<gene>
    <name evidence="1" type="ORF">PRZ48_014988</name>
</gene>
<evidence type="ECO:0000313" key="2">
    <source>
        <dbReference type="Proteomes" id="UP001305779"/>
    </source>
</evidence>
<protein>
    <submittedName>
        <fullName evidence="1">Uncharacterized protein</fullName>
    </submittedName>
</protein>
<comment type="caution">
    <text evidence="1">The sequence shown here is derived from an EMBL/GenBank/DDBJ whole genome shotgun (WGS) entry which is preliminary data.</text>
</comment>
<reference evidence="1 2" key="1">
    <citation type="journal article" date="2023" name="G3 (Bethesda)">
        <title>A chromosome-level genome assembly of Zasmidium syzygii isolated from banana leaves.</title>
        <authorList>
            <person name="van Westerhoven A.C."/>
            <person name="Mehrabi R."/>
            <person name="Talebi R."/>
            <person name="Steentjes M.B.F."/>
            <person name="Corcolon B."/>
            <person name="Chong P.A."/>
            <person name="Kema G.H.J."/>
            <person name="Seidl M.F."/>
        </authorList>
    </citation>
    <scope>NUCLEOTIDE SEQUENCE [LARGE SCALE GENOMIC DNA]</scope>
    <source>
        <strain evidence="1 2">P124</strain>
    </source>
</reference>
<dbReference type="EMBL" id="JAXOVC010000015">
    <property type="protein sequence ID" value="KAK4493803.1"/>
    <property type="molecule type" value="Genomic_DNA"/>
</dbReference>
<sequence>MSKNAGIRFVPQTGCKHEHDDSTTRKAIRRHVMLGKNCGRTPQNPRQPAMQGTAVFRADDWQPQPPAILAKERPRSTEGQATIPPQIGTSLSLLTFADTVSPSLMHDTLHFCTSTNKNMFVLHPCISYETPDPMTTCLPRLAHDALYLNIMVFGTQHYLHRQELQGSCLMYYGRALTILRERLVQVEAICDVTCEVSCGGVGADDEVEGQGSKGVGDEGDGGFGAV</sequence>
<evidence type="ECO:0000313" key="1">
    <source>
        <dbReference type="EMBL" id="KAK4493803.1"/>
    </source>
</evidence>
<keyword evidence="2" id="KW-1185">Reference proteome</keyword>
<dbReference type="Proteomes" id="UP001305779">
    <property type="component" value="Unassembled WGS sequence"/>
</dbReference>
<organism evidence="1 2">
    <name type="scientific">Zasmidium cellare</name>
    <name type="common">Wine cellar mold</name>
    <name type="synonym">Racodium cellare</name>
    <dbReference type="NCBI Taxonomy" id="395010"/>
    <lineage>
        <taxon>Eukaryota</taxon>
        <taxon>Fungi</taxon>
        <taxon>Dikarya</taxon>
        <taxon>Ascomycota</taxon>
        <taxon>Pezizomycotina</taxon>
        <taxon>Dothideomycetes</taxon>
        <taxon>Dothideomycetidae</taxon>
        <taxon>Mycosphaerellales</taxon>
        <taxon>Mycosphaerellaceae</taxon>
        <taxon>Zasmidium</taxon>
    </lineage>
</organism>
<accession>A0ABR0DXB4</accession>